<organism evidence="1 2">
    <name type="scientific">Strongylus vulgaris</name>
    <name type="common">Blood worm</name>
    <dbReference type="NCBI Taxonomy" id="40348"/>
    <lineage>
        <taxon>Eukaryota</taxon>
        <taxon>Metazoa</taxon>
        <taxon>Ecdysozoa</taxon>
        <taxon>Nematoda</taxon>
        <taxon>Chromadorea</taxon>
        <taxon>Rhabditida</taxon>
        <taxon>Rhabditina</taxon>
        <taxon>Rhabditomorpha</taxon>
        <taxon>Strongyloidea</taxon>
        <taxon>Strongylidae</taxon>
        <taxon>Strongylus</taxon>
    </lineage>
</organism>
<accession>A0A3P7JK00</accession>
<evidence type="ECO:0000313" key="1">
    <source>
        <dbReference type="EMBL" id="VDM83806.1"/>
    </source>
</evidence>
<name>A0A3P7JK00_STRVU</name>
<dbReference type="AlphaFoldDB" id="A0A3P7JK00"/>
<evidence type="ECO:0000313" key="2">
    <source>
        <dbReference type="Proteomes" id="UP000270094"/>
    </source>
</evidence>
<sequence length="38" mass="4373">MYPPSDKDKPDLKRARDLIVENIEKWLSDDQNSVDGAI</sequence>
<keyword evidence="2" id="KW-1185">Reference proteome</keyword>
<reference evidence="1 2" key="1">
    <citation type="submission" date="2018-11" db="EMBL/GenBank/DDBJ databases">
        <authorList>
            <consortium name="Pathogen Informatics"/>
        </authorList>
    </citation>
    <scope>NUCLEOTIDE SEQUENCE [LARGE SCALE GENOMIC DNA]</scope>
</reference>
<protein>
    <submittedName>
        <fullName evidence="1">Uncharacterized protein</fullName>
    </submittedName>
</protein>
<dbReference type="EMBL" id="UYYB01125428">
    <property type="protein sequence ID" value="VDM83806.1"/>
    <property type="molecule type" value="Genomic_DNA"/>
</dbReference>
<gene>
    <name evidence="1" type="ORF">SVUK_LOCUS18804</name>
</gene>
<dbReference type="Proteomes" id="UP000270094">
    <property type="component" value="Unassembled WGS sequence"/>
</dbReference>
<proteinExistence type="predicted"/>